<dbReference type="InParanoid" id="A0A066WMA1"/>
<dbReference type="STRING" id="1037660.A0A066WMA1"/>
<feature type="repeat" description="CHCR" evidence="4">
    <location>
        <begin position="915"/>
        <end position="1084"/>
    </location>
</feature>
<evidence type="ECO:0000256" key="1">
    <source>
        <dbReference type="ARBA" id="ARBA00004184"/>
    </source>
</evidence>
<feature type="region of interest" description="Disordered" evidence="5">
    <location>
        <begin position="673"/>
        <end position="711"/>
    </location>
</feature>
<dbReference type="InterPro" id="IPR019452">
    <property type="entry name" value="VPS39/TGF_beta_rcpt-assoc_1"/>
</dbReference>
<dbReference type="GO" id="GO:0034058">
    <property type="term" value="P:endosomal vesicle fusion"/>
    <property type="evidence" value="ECO:0007669"/>
    <property type="project" value="TreeGrafter"/>
</dbReference>
<dbReference type="Pfam" id="PF10366">
    <property type="entry name" value="Vps39_1"/>
    <property type="match status" value="1"/>
</dbReference>
<comment type="similarity">
    <text evidence="3">Belongs to the VAM6/VPS39 family.</text>
</comment>
<feature type="domain" description="CNH" evidence="6">
    <location>
        <begin position="15"/>
        <end position="462"/>
    </location>
</feature>
<feature type="region of interest" description="Disordered" evidence="5">
    <location>
        <begin position="1080"/>
        <end position="1099"/>
    </location>
</feature>
<evidence type="ECO:0000256" key="5">
    <source>
        <dbReference type="SAM" id="MobiDB-lite"/>
    </source>
</evidence>
<reference evidence="7 8" key="1">
    <citation type="submission" date="2014-05" db="EMBL/GenBank/DDBJ databases">
        <title>Draft genome sequence of a rare smut relative, Tilletiaria anomala UBC 951.</title>
        <authorList>
            <consortium name="DOE Joint Genome Institute"/>
            <person name="Toome M."/>
            <person name="Kuo A."/>
            <person name="Henrissat B."/>
            <person name="Lipzen A."/>
            <person name="Tritt A."/>
            <person name="Yoshinaga Y."/>
            <person name="Zane M."/>
            <person name="Barry K."/>
            <person name="Grigoriev I.V."/>
            <person name="Spatafora J.W."/>
            <person name="Aimea M.C."/>
        </authorList>
    </citation>
    <scope>NUCLEOTIDE SEQUENCE [LARGE SCALE GENOMIC DNA]</scope>
    <source>
        <strain evidence="7 8">UBC 951</strain>
    </source>
</reference>
<accession>A0A066WMA1</accession>
<dbReference type="GO" id="GO:0006914">
    <property type="term" value="P:autophagy"/>
    <property type="evidence" value="ECO:0007669"/>
    <property type="project" value="TreeGrafter"/>
</dbReference>
<dbReference type="GO" id="GO:0006886">
    <property type="term" value="P:intracellular protein transport"/>
    <property type="evidence" value="ECO:0007669"/>
    <property type="project" value="UniProtKB-UniRule"/>
</dbReference>
<dbReference type="GeneID" id="25262824"/>
<name>A0A066WMA1_TILAU</name>
<dbReference type="OrthoDB" id="5325112at2759"/>
<keyword evidence="2" id="KW-0472">Membrane</keyword>
<feature type="compositionally biased region" description="Polar residues" evidence="5">
    <location>
        <begin position="673"/>
        <end position="694"/>
    </location>
</feature>
<dbReference type="FunCoup" id="A0A066WMA1">
    <property type="interactions" value="700"/>
</dbReference>
<dbReference type="Proteomes" id="UP000027361">
    <property type="component" value="Unassembled WGS sequence"/>
</dbReference>
<dbReference type="PROSITE" id="PS50236">
    <property type="entry name" value="CHCR"/>
    <property type="match status" value="1"/>
</dbReference>
<keyword evidence="8" id="KW-1185">Reference proteome</keyword>
<dbReference type="EMBL" id="JMSN01000013">
    <property type="protein sequence ID" value="KDN52129.1"/>
    <property type="molecule type" value="Genomic_DNA"/>
</dbReference>
<evidence type="ECO:0000256" key="4">
    <source>
        <dbReference type="PROSITE-ProRule" id="PRU01006"/>
    </source>
</evidence>
<dbReference type="OMA" id="EDMRIGP"/>
<dbReference type="InterPro" id="IPR019453">
    <property type="entry name" value="VPS39/TGFA1_Znf"/>
</dbReference>
<evidence type="ECO:0000313" key="7">
    <source>
        <dbReference type="EMBL" id="KDN52129.1"/>
    </source>
</evidence>
<dbReference type="RefSeq" id="XP_013244984.1">
    <property type="nucleotide sequence ID" value="XM_013389530.1"/>
</dbReference>
<dbReference type="GO" id="GO:0000329">
    <property type="term" value="C:fungal-type vacuole membrane"/>
    <property type="evidence" value="ECO:0007669"/>
    <property type="project" value="TreeGrafter"/>
</dbReference>
<gene>
    <name evidence="7" type="ORF">K437DRAFT_232725</name>
</gene>
<dbReference type="PANTHER" id="PTHR12894">
    <property type="entry name" value="CNH DOMAIN CONTAINING"/>
    <property type="match status" value="1"/>
</dbReference>
<sequence>MHVALSPKLVLQGLKEQPTALLVHGGKLFVGTSTGSLLVYSLREDGSDAEVVEHKKTFSPKGKPIDQLAVIKEVNILISRSDASIWMHSLTDLEPSGPAPIPQSKGALTFTLDTSVQKRPKLGHDTANVGTIGQSTLRKGAAYRVGGTIRKGGTLNSKIVASLRGMDQLAQEKEAKKKQLREGALGLGQDSGIEDDTEMTLVSVLAIGLRRKLIFLRWVDGEFWDTKEIALPHSPRSIVFSTPTSLFIGYSLTDYATLRVPLAAESSVAWIYRQDTISTSRGIPESSTAGKLVDVVEWDEAKEISLPSLPIGTVNQQQDISTASAGGYGVGLGAAFGSIGAYVGMSGGRQRDPRVISIDEEELLIGRETMGIFLTAEGKPSRRDGIDWPTTPESTVFLRPYILSVLPPTGASFSSKLTFNYGAGAPATSKTTIQVLSARTLAEVQNLTLPTGAPDEKDATTQVRLIHLPTLSAGGKPPLYIVSSPADRSILEKDGVMIWRLEMEHWGTQIDELVRKGGFEEALALLDSIDQIILEDKEQRRIQVQNLYAVHLFSTQKFDDAIEIFLALDTNPAQVLTLYPEEISGALSHPRSQWFSVFGAEENYEIDPLPTAKGTVDATESSIETIGSVIPAPSRASPRGTPILRDRSRLGSLLAGRRPQSIYGDQLTQQVPQQFSPTSTPLGSSPNQIASVSPSRAGKVIGKPFAPEDDDAGSVRSFNSVMTTRREKKLLKDDAFRASLDALGKFLADRRRIFKPLLESHPESHVAQSKSQEHRDVSQLLAIPSAPLSTLTLDQLSDVAQVVDTALLKTFLEMKPALIGPLCRLENWCKVEEVEELLQERKKVSELIALYGGKDMHMKALKLLRKSGQKEGDEAERLGPTIRYLQNLDPKHIDVILEAAHWVLDEDTDLGLEIFTADTGKVSSFPRFAIVEDLEQFSPLLCIRYLEFIIGSLNESEPSLHEKLLFLYLRRATELRKSGEQEERAALLKKLLAFVEISRQYGAECVLGRLPPAQEDLYEIRAALLGRLGNHDAALSLYVHVLKNVHQAEEYCKRVWTTRESRADNDVFLTLIKVLLRPDGANGQDSSRQAQSESSAAETPGLPVLDEAIRIIVRHGARIDAVAAFELLPPMVPMQSLEAFMSRVLQITTAERHDAGVVSSVLKARDHQLDHGLMSLKSKHVKVTETRICPRCGKKLGNSAGITVKPISGIVTHYFCREDGATADDALARRMRLRDLYL</sequence>
<proteinExistence type="inferred from homology"/>
<dbReference type="InterPro" id="IPR000547">
    <property type="entry name" value="Clathrin_H-chain/VPS_repeat"/>
</dbReference>
<evidence type="ECO:0000313" key="8">
    <source>
        <dbReference type="Proteomes" id="UP000027361"/>
    </source>
</evidence>
<feature type="compositionally biased region" description="Low complexity" evidence="5">
    <location>
        <begin position="1086"/>
        <end position="1098"/>
    </location>
</feature>
<comment type="caution">
    <text evidence="7">The sequence shown here is derived from an EMBL/GenBank/DDBJ whole genome shotgun (WGS) entry which is preliminary data.</text>
</comment>
<dbReference type="Pfam" id="PF00780">
    <property type="entry name" value="CNH"/>
    <property type="match status" value="2"/>
</dbReference>
<dbReference type="InterPro" id="IPR032914">
    <property type="entry name" value="Vam6/VPS39/TRAP1"/>
</dbReference>
<dbReference type="PANTHER" id="PTHR12894:SF49">
    <property type="entry name" value="VAM6_VPS39-LIKE PROTEIN"/>
    <property type="match status" value="1"/>
</dbReference>
<dbReference type="PROSITE" id="PS50219">
    <property type="entry name" value="CNH"/>
    <property type="match status" value="1"/>
</dbReference>
<dbReference type="Pfam" id="PF10367">
    <property type="entry name" value="zf-Vps39_C"/>
    <property type="match status" value="1"/>
</dbReference>
<dbReference type="InterPro" id="IPR001180">
    <property type="entry name" value="CNH_dom"/>
</dbReference>
<dbReference type="HOGENOM" id="CLU_004190_2_0_1"/>
<organism evidence="7 8">
    <name type="scientific">Tilletiaria anomala (strain ATCC 24038 / CBS 436.72 / UBC 951)</name>
    <dbReference type="NCBI Taxonomy" id="1037660"/>
    <lineage>
        <taxon>Eukaryota</taxon>
        <taxon>Fungi</taxon>
        <taxon>Dikarya</taxon>
        <taxon>Basidiomycota</taxon>
        <taxon>Ustilaginomycotina</taxon>
        <taxon>Exobasidiomycetes</taxon>
        <taxon>Georgefischeriales</taxon>
        <taxon>Tilletiariaceae</taxon>
        <taxon>Tilletiaria</taxon>
    </lineage>
</organism>
<evidence type="ECO:0000259" key="6">
    <source>
        <dbReference type="PROSITE" id="PS50219"/>
    </source>
</evidence>
<dbReference type="AlphaFoldDB" id="A0A066WMA1"/>
<comment type="subcellular location">
    <subcellularLocation>
        <location evidence="1">Endomembrane system</location>
        <topology evidence="1">Peripheral membrane protein</topology>
    </subcellularLocation>
</comment>
<evidence type="ECO:0000256" key="2">
    <source>
        <dbReference type="ARBA" id="ARBA00023136"/>
    </source>
</evidence>
<evidence type="ECO:0000256" key="3">
    <source>
        <dbReference type="ARBA" id="ARBA00038201"/>
    </source>
</evidence>
<dbReference type="GO" id="GO:0012505">
    <property type="term" value="C:endomembrane system"/>
    <property type="evidence" value="ECO:0007669"/>
    <property type="project" value="UniProtKB-SubCell"/>
</dbReference>
<protein>
    <recommendedName>
        <fullName evidence="6">CNH domain-containing protein</fullName>
    </recommendedName>
</protein>